<organism evidence="4 5">
    <name type="scientific">Acrobeloides nanus</name>
    <dbReference type="NCBI Taxonomy" id="290746"/>
    <lineage>
        <taxon>Eukaryota</taxon>
        <taxon>Metazoa</taxon>
        <taxon>Ecdysozoa</taxon>
        <taxon>Nematoda</taxon>
        <taxon>Chromadorea</taxon>
        <taxon>Rhabditida</taxon>
        <taxon>Tylenchina</taxon>
        <taxon>Cephalobomorpha</taxon>
        <taxon>Cephaloboidea</taxon>
        <taxon>Cephalobidae</taxon>
        <taxon>Acrobeloides</taxon>
    </lineage>
</organism>
<dbReference type="Gene3D" id="3.30.420.10">
    <property type="entry name" value="Ribonuclease H-like superfamily/Ribonuclease H"/>
    <property type="match status" value="1"/>
</dbReference>
<feature type="domain" description="Integrase zinc-binding" evidence="2">
    <location>
        <begin position="51"/>
        <end position="102"/>
    </location>
</feature>
<evidence type="ECO:0000313" key="5">
    <source>
        <dbReference type="WBParaSite" id="ACRNAN_scaffold19599.g28404.t1"/>
    </source>
</evidence>
<dbReference type="Proteomes" id="UP000887540">
    <property type="component" value="Unplaced"/>
</dbReference>
<dbReference type="PANTHER" id="PTHR47331">
    <property type="entry name" value="PHD-TYPE DOMAIN-CONTAINING PROTEIN"/>
    <property type="match status" value="1"/>
</dbReference>
<dbReference type="GO" id="GO:0003676">
    <property type="term" value="F:nucleic acid binding"/>
    <property type="evidence" value="ECO:0007669"/>
    <property type="project" value="InterPro"/>
</dbReference>
<reference evidence="5" key="1">
    <citation type="submission" date="2022-11" db="UniProtKB">
        <authorList>
            <consortium name="WormBaseParasite"/>
        </authorList>
    </citation>
    <scope>IDENTIFICATION</scope>
</reference>
<dbReference type="Gene3D" id="1.10.340.70">
    <property type="match status" value="1"/>
</dbReference>
<evidence type="ECO:0000313" key="4">
    <source>
        <dbReference type="Proteomes" id="UP000887540"/>
    </source>
</evidence>
<name>A0A914D749_9BILA</name>
<feature type="compositionally biased region" description="Pro residues" evidence="1">
    <location>
        <begin position="429"/>
        <end position="438"/>
    </location>
</feature>
<dbReference type="Pfam" id="PF17921">
    <property type="entry name" value="Integrase_H2C2"/>
    <property type="match status" value="1"/>
</dbReference>
<dbReference type="Pfam" id="PF18701">
    <property type="entry name" value="DUF5641"/>
    <property type="match status" value="1"/>
</dbReference>
<dbReference type="AlphaFoldDB" id="A0A914D749"/>
<dbReference type="InterPro" id="IPR040676">
    <property type="entry name" value="DUF5641"/>
</dbReference>
<dbReference type="WBParaSite" id="ACRNAN_scaffold19599.g28404.t1">
    <property type="protein sequence ID" value="ACRNAN_scaffold19599.g28404.t1"/>
    <property type="gene ID" value="ACRNAN_scaffold19599.g28404"/>
</dbReference>
<evidence type="ECO:0000256" key="1">
    <source>
        <dbReference type="SAM" id="MobiDB-lite"/>
    </source>
</evidence>
<keyword evidence="4" id="KW-1185">Reference proteome</keyword>
<dbReference type="InterPro" id="IPR041588">
    <property type="entry name" value="Integrase_H2C2"/>
</dbReference>
<sequence>MIPPTYQTRSRKPSHQNDKNGILRCQGRMLNSELAMDAKTPIFMAKEATETHLLVDFLHRQAQHSGGTQKTLADLRERFWVPRSKNMIKKVVIRCPQCRRYKCKPFKLPPMAALPSSRTSRSISFQTVGIDNFGFFRIYDGQQELKVWGLLVTCFSTRCVYLESVYDLSAESFVKAFRRFVAKRTRPDDIWSDNGTNFVAGEKAIREIWSKTCQEASENSYFSTNQVQWHFTPQVSPFYGGAYERMKDVESNRLRNVLGRSRSLGKYETTLLYPCDFDSIEIIRPVDFLIPTTVPGMPPTKDDHKDPEYVIHKLDTKSQLIKAWKNSMVCLDKFWNRWHQHYLKALREHHQKSHRQPRSTTNRTPYVGEVVILDELAPRGVWILGRVEELIHSRDGEVRAAKILTANGHTLIRAVSLIVPLEVADPISEPEPPKPPPASKTLSKSIVHPSDPTSAKEKPQRQLRPRTTLMHQKTIPYIYILSLVLLLIPAIKAQAKKSWGEVEVDVYEWKLLKAAKPESCRDCFAECDKVGLKIKVLQFSDRVDIQGHGLNIQITIPEDDQEVTLPPAIISS</sequence>
<evidence type="ECO:0000259" key="3">
    <source>
        <dbReference type="Pfam" id="PF18701"/>
    </source>
</evidence>
<feature type="domain" description="DUF5641" evidence="3">
    <location>
        <begin position="323"/>
        <end position="421"/>
    </location>
</feature>
<evidence type="ECO:0000259" key="2">
    <source>
        <dbReference type="Pfam" id="PF17921"/>
    </source>
</evidence>
<protein>
    <submittedName>
        <fullName evidence="5">Integrase catalytic domain-containing protein</fullName>
    </submittedName>
</protein>
<accession>A0A914D749</accession>
<feature type="region of interest" description="Disordered" evidence="1">
    <location>
        <begin position="1"/>
        <end position="20"/>
    </location>
</feature>
<dbReference type="InterPro" id="IPR012337">
    <property type="entry name" value="RNaseH-like_sf"/>
</dbReference>
<dbReference type="SUPFAM" id="SSF53098">
    <property type="entry name" value="Ribonuclease H-like"/>
    <property type="match status" value="1"/>
</dbReference>
<dbReference type="InterPro" id="IPR036397">
    <property type="entry name" value="RNaseH_sf"/>
</dbReference>
<proteinExistence type="predicted"/>
<feature type="region of interest" description="Disordered" evidence="1">
    <location>
        <begin position="427"/>
        <end position="466"/>
    </location>
</feature>